<keyword evidence="2" id="KW-1185">Reference proteome</keyword>
<accession>A0ABN1YPE4</accession>
<evidence type="ECO:0000313" key="1">
    <source>
        <dbReference type="EMBL" id="GAA1419360.1"/>
    </source>
</evidence>
<comment type="caution">
    <text evidence="1">The sequence shown here is derived from an EMBL/GenBank/DDBJ whole genome shotgun (WGS) entry which is preliminary data.</text>
</comment>
<evidence type="ECO:0000313" key="2">
    <source>
        <dbReference type="Proteomes" id="UP001501266"/>
    </source>
</evidence>
<sequence>MLRSPAPNVALTEAQIDELLLELNTQITGPEELRAWASHTTVAIDRLTATPTLTYLRLVRRDPSGASIVLMLLDGAWERTL</sequence>
<organism evidence="1 2">
    <name type="scientific">Agrococcus citreus</name>
    <dbReference type="NCBI Taxonomy" id="84643"/>
    <lineage>
        <taxon>Bacteria</taxon>
        <taxon>Bacillati</taxon>
        <taxon>Actinomycetota</taxon>
        <taxon>Actinomycetes</taxon>
        <taxon>Micrococcales</taxon>
        <taxon>Microbacteriaceae</taxon>
        <taxon>Agrococcus</taxon>
    </lineage>
</organism>
<dbReference type="EMBL" id="BAAAKK010000001">
    <property type="protein sequence ID" value="GAA1419360.1"/>
    <property type="molecule type" value="Genomic_DNA"/>
</dbReference>
<protein>
    <submittedName>
        <fullName evidence="1">Uncharacterized protein</fullName>
    </submittedName>
</protein>
<gene>
    <name evidence="1" type="ORF">GCM10009640_06920</name>
</gene>
<dbReference type="RefSeq" id="WP_343917349.1">
    <property type="nucleotide sequence ID" value="NZ_BAAAKK010000001.1"/>
</dbReference>
<proteinExistence type="predicted"/>
<name>A0ABN1YPE4_9MICO</name>
<dbReference type="Proteomes" id="UP001501266">
    <property type="component" value="Unassembled WGS sequence"/>
</dbReference>
<reference evidence="1 2" key="1">
    <citation type="journal article" date="2019" name="Int. J. Syst. Evol. Microbiol.">
        <title>The Global Catalogue of Microorganisms (GCM) 10K type strain sequencing project: providing services to taxonomists for standard genome sequencing and annotation.</title>
        <authorList>
            <consortium name="The Broad Institute Genomics Platform"/>
            <consortium name="The Broad Institute Genome Sequencing Center for Infectious Disease"/>
            <person name="Wu L."/>
            <person name="Ma J."/>
        </authorList>
    </citation>
    <scope>NUCLEOTIDE SEQUENCE [LARGE SCALE GENOMIC DNA]</scope>
    <source>
        <strain evidence="1 2">JCM 12398</strain>
    </source>
</reference>